<evidence type="ECO:0000313" key="3">
    <source>
        <dbReference type="Proteomes" id="UP001189429"/>
    </source>
</evidence>
<evidence type="ECO:0000313" key="2">
    <source>
        <dbReference type="EMBL" id="CAK0881920.1"/>
    </source>
</evidence>
<gene>
    <name evidence="2" type="ORF">PCOR1329_LOCUS64623</name>
</gene>
<protein>
    <submittedName>
        <fullName evidence="2">Uncharacterized protein</fullName>
    </submittedName>
</protein>
<proteinExistence type="predicted"/>
<reference evidence="2" key="1">
    <citation type="submission" date="2023-10" db="EMBL/GenBank/DDBJ databases">
        <authorList>
            <person name="Chen Y."/>
            <person name="Shah S."/>
            <person name="Dougan E. K."/>
            <person name="Thang M."/>
            <person name="Chan C."/>
        </authorList>
    </citation>
    <scope>NUCLEOTIDE SEQUENCE [LARGE SCALE GENOMIC DNA]</scope>
</reference>
<keyword evidence="1" id="KW-0812">Transmembrane</keyword>
<feature type="non-terminal residue" evidence="2">
    <location>
        <position position="150"/>
    </location>
</feature>
<evidence type="ECO:0000256" key="1">
    <source>
        <dbReference type="SAM" id="Phobius"/>
    </source>
</evidence>
<keyword evidence="3" id="KW-1185">Reference proteome</keyword>
<feature type="transmembrane region" description="Helical" evidence="1">
    <location>
        <begin position="48"/>
        <end position="65"/>
    </location>
</feature>
<dbReference type="EMBL" id="CAUYUJ010018248">
    <property type="protein sequence ID" value="CAK0881920.1"/>
    <property type="molecule type" value="Genomic_DNA"/>
</dbReference>
<sequence>MAACYNGTGGGQVLSQVDPMLMRFTKLTIGNLEKRSVADATGFCAQDALGSAIFVGLIIAFRLLVMPRAIVRAAGGARLEDLTIRVRCLPRDIDRFHRDYSDQLLEHFADLLYENAELEGTEEEDREAHPVREVSLWYDYHGDIAGVLAQ</sequence>
<keyword evidence="1" id="KW-0472">Membrane</keyword>
<name>A0ABN9W6X3_9DINO</name>
<dbReference type="Proteomes" id="UP001189429">
    <property type="component" value="Unassembled WGS sequence"/>
</dbReference>
<keyword evidence="1" id="KW-1133">Transmembrane helix</keyword>
<accession>A0ABN9W6X3</accession>
<organism evidence="2 3">
    <name type="scientific">Prorocentrum cordatum</name>
    <dbReference type="NCBI Taxonomy" id="2364126"/>
    <lineage>
        <taxon>Eukaryota</taxon>
        <taxon>Sar</taxon>
        <taxon>Alveolata</taxon>
        <taxon>Dinophyceae</taxon>
        <taxon>Prorocentrales</taxon>
        <taxon>Prorocentraceae</taxon>
        <taxon>Prorocentrum</taxon>
    </lineage>
</organism>
<comment type="caution">
    <text evidence="2">The sequence shown here is derived from an EMBL/GenBank/DDBJ whole genome shotgun (WGS) entry which is preliminary data.</text>
</comment>